<dbReference type="EMBL" id="VSSQ01023496">
    <property type="protein sequence ID" value="MPM70473.1"/>
    <property type="molecule type" value="Genomic_DNA"/>
</dbReference>
<keyword evidence="1" id="KW-0472">Membrane</keyword>
<comment type="caution">
    <text evidence="2">The sequence shown here is derived from an EMBL/GenBank/DDBJ whole genome shotgun (WGS) entry which is preliminary data.</text>
</comment>
<sequence length="155" mass="17955">MVCKPRSWHARNTRMAISPRLATSTFLNSLLMVFLPFPAFHTRDRFCALKIPRILHAAADFYLSQYTPAQSSLQRKFTNFPQFRKRNSFCVIFSRVSGNFYNTVQASIFFRTPRPFWRARRPSLFAYLMDLLSTSSLSCAVNASRLMTPRSPSAR</sequence>
<evidence type="ECO:0000256" key="1">
    <source>
        <dbReference type="SAM" id="Phobius"/>
    </source>
</evidence>
<keyword evidence="1" id="KW-0812">Transmembrane</keyword>
<dbReference type="AlphaFoldDB" id="A0A645C549"/>
<reference evidence="2" key="1">
    <citation type="submission" date="2019-08" db="EMBL/GenBank/DDBJ databases">
        <authorList>
            <person name="Kucharzyk K."/>
            <person name="Murdoch R.W."/>
            <person name="Higgins S."/>
            <person name="Loffler F."/>
        </authorList>
    </citation>
    <scope>NUCLEOTIDE SEQUENCE</scope>
</reference>
<name>A0A645C549_9ZZZZ</name>
<feature type="transmembrane region" description="Helical" evidence="1">
    <location>
        <begin position="21"/>
        <end position="40"/>
    </location>
</feature>
<proteinExistence type="predicted"/>
<evidence type="ECO:0000313" key="2">
    <source>
        <dbReference type="EMBL" id="MPM70473.1"/>
    </source>
</evidence>
<organism evidence="2">
    <name type="scientific">bioreactor metagenome</name>
    <dbReference type="NCBI Taxonomy" id="1076179"/>
    <lineage>
        <taxon>unclassified sequences</taxon>
        <taxon>metagenomes</taxon>
        <taxon>ecological metagenomes</taxon>
    </lineage>
</organism>
<keyword evidence="1" id="KW-1133">Transmembrane helix</keyword>
<gene>
    <name evidence="2" type="ORF">SDC9_117428</name>
</gene>
<protein>
    <submittedName>
        <fullName evidence="2">Uncharacterized protein</fullName>
    </submittedName>
</protein>
<accession>A0A645C549</accession>